<evidence type="ECO:0000313" key="8">
    <source>
        <dbReference type="EMBL" id="GGH51264.1"/>
    </source>
</evidence>
<dbReference type="CDD" id="cd06170">
    <property type="entry name" value="LuxR_C_like"/>
    <property type="match status" value="1"/>
</dbReference>
<dbReference type="GO" id="GO:0003677">
    <property type="term" value="F:DNA binding"/>
    <property type="evidence" value="ECO:0007669"/>
    <property type="project" value="UniProtKB-KW"/>
</dbReference>
<sequence length="215" mass="23103">MIRVLIVDDQPVVRSGLAMMLEGRADIAVVGQAGSGPAALQAMERLRPGVVLMDLRMPDGDGIAATRAITSGDHTAHVIGITTFDLDDEVFGAIEAGATSLLLKDFSPDELAEAVRITARGESVITPSVLRRVLTEFGRRRTGLRVDEPARSALTPRERDLIRGIAEGKSNREIAKDLSITPGSVKNAIARMLTKHGLATRSHLISWAFRNGYIA</sequence>
<dbReference type="PROSITE" id="PS50110">
    <property type="entry name" value="RESPONSE_REGULATORY"/>
    <property type="match status" value="1"/>
</dbReference>
<dbReference type="InterPro" id="IPR058245">
    <property type="entry name" value="NreC/VraR/RcsB-like_REC"/>
</dbReference>
<dbReference type="PROSITE" id="PS50043">
    <property type="entry name" value="HTH_LUXR_2"/>
    <property type="match status" value="1"/>
</dbReference>
<name>A0A917MNI2_9MICO</name>
<dbReference type="InterPro" id="IPR001789">
    <property type="entry name" value="Sig_transdc_resp-reg_receiver"/>
</dbReference>
<dbReference type="SMART" id="SM00448">
    <property type="entry name" value="REC"/>
    <property type="match status" value="1"/>
</dbReference>
<organism evidence="8 9">
    <name type="scientific">Microbacterium album</name>
    <dbReference type="NCBI Taxonomy" id="2053191"/>
    <lineage>
        <taxon>Bacteria</taxon>
        <taxon>Bacillati</taxon>
        <taxon>Actinomycetota</taxon>
        <taxon>Actinomycetes</taxon>
        <taxon>Micrococcales</taxon>
        <taxon>Microbacteriaceae</taxon>
        <taxon>Microbacterium</taxon>
    </lineage>
</organism>
<reference evidence="8" key="1">
    <citation type="journal article" date="2014" name="Int. J. Syst. Evol. Microbiol.">
        <title>Complete genome sequence of Corynebacterium casei LMG S-19264T (=DSM 44701T), isolated from a smear-ripened cheese.</title>
        <authorList>
            <consortium name="US DOE Joint Genome Institute (JGI-PGF)"/>
            <person name="Walter F."/>
            <person name="Albersmeier A."/>
            <person name="Kalinowski J."/>
            <person name="Ruckert C."/>
        </authorList>
    </citation>
    <scope>NUCLEOTIDE SEQUENCE</scope>
    <source>
        <strain evidence="8">CGMCC 1.15794</strain>
    </source>
</reference>
<dbReference type="RefSeq" id="WP_188757263.1">
    <property type="nucleotide sequence ID" value="NZ_BMJY01000025.1"/>
</dbReference>
<dbReference type="Pfam" id="PF00072">
    <property type="entry name" value="Response_reg"/>
    <property type="match status" value="1"/>
</dbReference>
<dbReference type="InterPro" id="IPR011006">
    <property type="entry name" value="CheY-like_superfamily"/>
</dbReference>
<keyword evidence="4" id="KW-0804">Transcription</keyword>
<evidence type="ECO:0000256" key="1">
    <source>
        <dbReference type="ARBA" id="ARBA00022553"/>
    </source>
</evidence>
<keyword evidence="9" id="KW-1185">Reference proteome</keyword>
<proteinExistence type="predicted"/>
<dbReference type="AlphaFoldDB" id="A0A917MNI2"/>
<dbReference type="GO" id="GO:0006355">
    <property type="term" value="P:regulation of DNA-templated transcription"/>
    <property type="evidence" value="ECO:0007669"/>
    <property type="project" value="InterPro"/>
</dbReference>
<evidence type="ECO:0000256" key="2">
    <source>
        <dbReference type="ARBA" id="ARBA00023015"/>
    </source>
</evidence>
<dbReference type="PANTHER" id="PTHR43214">
    <property type="entry name" value="TWO-COMPONENT RESPONSE REGULATOR"/>
    <property type="match status" value="1"/>
</dbReference>
<feature type="domain" description="HTH luxR-type" evidence="6">
    <location>
        <begin position="147"/>
        <end position="212"/>
    </location>
</feature>
<keyword evidence="3 8" id="KW-0238">DNA-binding</keyword>
<dbReference type="Gene3D" id="3.40.50.2300">
    <property type="match status" value="1"/>
</dbReference>
<protein>
    <submittedName>
        <fullName evidence="8">DNA-binding response regulator</fullName>
    </submittedName>
</protein>
<comment type="caution">
    <text evidence="8">The sequence shown here is derived from an EMBL/GenBank/DDBJ whole genome shotgun (WGS) entry which is preliminary data.</text>
</comment>
<reference evidence="8" key="2">
    <citation type="submission" date="2020-09" db="EMBL/GenBank/DDBJ databases">
        <authorList>
            <person name="Sun Q."/>
            <person name="Zhou Y."/>
        </authorList>
    </citation>
    <scope>NUCLEOTIDE SEQUENCE</scope>
    <source>
        <strain evidence="8">CGMCC 1.15794</strain>
    </source>
</reference>
<keyword evidence="2" id="KW-0805">Transcription regulation</keyword>
<dbReference type="EMBL" id="BMJY01000025">
    <property type="protein sequence ID" value="GGH51264.1"/>
    <property type="molecule type" value="Genomic_DNA"/>
</dbReference>
<dbReference type="InterPro" id="IPR039420">
    <property type="entry name" value="WalR-like"/>
</dbReference>
<dbReference type="InterPro" id="IPR016032">
    <property type="entry name" value="Sig_transdc_resp-reg_C-effctor"/>
</dbReference>
<evidence type="ECO:0000259" key="7">
    <source>
        <dbReference type="PROSITE" id="PS50110"/>
    </source>
</evidence>
<dbReference type="CDD" id="cd17535">
    <property type="entry name" value="REC_NarL-like"/>
    <property type="match status" value="1"/>
</dbReference>
<dbReference type="SUPFAM" id="SSF52172">
    <property type="entry name" value="CheY-like"/>
    <property type="match status" value="1"/>
</dbReference>
<keyword evidence="1 5" id="KW-0597">Phosphoprotein</keyword>
<evidence type="ECO:0000256" key="4">
    <source>
        <dbReference type="ARBA" id="ARBA00023163"/>
    </source>
</evidence>
<dbReference type="PROSITE" id="PS00622">
    <property type="entry name" value="HTH_LUXR_1"/>
    <property type="match status" value="1"/>
</dbReference>
<feature type="modified residue" description="4-aspartylphosphate" evidence="5">
    <location>
        <position position="54"/>
    </location>
</feature>
<evidence type="ECO:0000256" key="5">
    <source>
        <dbReference type="PROSITE-ProRule" id="PRU00169"/>
    </source>
</evidence>
<dbReference type="PANTHER" id="PTHR43214:SF24">
    <property type="entry name" value="TRANSCRIPTIONAL REGULATORY PROTEIN NARL-RELATED"/>
    <property type="match status" value="1"/>
</dbReference>
<dbReference type="GO" id="GO:0000160">
    <property type="term" value="P:phosphorelay signal transduction system"/>
    <property type="evidence" value="ECO:0007669"/>
    <property type="project" value="InterPro"/>
</dbReference>
<dbReference type="SMART" id="SM00421">
    <property type="entry name" value="HTH_LUXR"/>
    <property type="match status" value="1"/>
</dbReference>
<evidence type="ECO:0000256" key="3">
    <source>
        <dbReference type="ARBA" id="ARBA00023125"/>
    </source>
</evidence>
<gene>
    <name evidence="8" type="ORF">GCM10010921_30580</name>
</gene>
<dbReference type="Pfam" id="PF00196">
    <property type="entry name" value="GerE"/>
    <property type="match status" value="1"/>
</dbReference>
<dbReference type="SUPFAM" id="SSF46894">
    <property type="entry name" value="C-terminal effector domain of the bipartite response regulators"/>
    <property type="match status" value="1"/>
</dbReference>
<feature type="domain" description="Response regulatory" evidence="7">
    <location>
        <begin position="3"/>
        <end position="119"/>
    </location>
</feature>
<dbReference type="Proteomes" id="UP000657592">
    <property type="component" value="Unassembled WGS sequence"/>
</dbReference>
<accession>A0A917MNI2</accession>
<dbReference type="PRINTS" id="PR00038">
    <property type="entry name" value="HTHLUXR"/>
</dbReference>
<evidence type="ECO:0000313" key="9">
    <source>
        <dbReference type="Proteomes" id="UP000657592"/>
    </source>
</evidence>
<dbReference type="InterPro" id="IPR000792">
    <property type="entry name" value="Tscrpt_reg_LuxR_C"/>
</dbReference>
<evidence type="ECO:0000259" key="6">
    <source>
        <dbReference type="PROSITE" id="PS50043"/>
    </source>
</evidence>